<protein>
    <recommendedName>
        <fullName evidence="1">Glycerol uptake operon antiterminator regulatory protein</fullName>
    </recommendedName>
</protein>
<keyword evidence="1" id="KW-0319">Glycerol metabolism</keyword>
<evidence type="ECO:0000313" key="2">
    <source>
        <dbReference type="EMBL" id="RJG26151.1"/>
    </source>
</evidence>
<dbReference type="InterPro" id="IPR013785">
    <property type="entry name" value="Aldolase_TIM"/>
</dbReference>
<keyword evidence="1" id="KW-0805">Transcription regulation</keyword>
<evidence type="ECO:0000313" key="3">
    <source>
        <dbReference type="Proteomes" id="UP000266177"/>
    </source>
</evidence>
<keyword evidence="1" id="KW-0804">Transcription</keyword>
<dbReference type="OrthoDB" id="9799580at2"/>
<dbReference type="InterPro" id="IPR006699">
    <property type="entry name" value="GlpP"/>
</dbReference>
<dbReference type="SUPFAM" id="SSF110391">
    <property type="entry name" value="GlpP-like"/>
    <property type="match status" value="1"/>
</dbReference>
<reference evidence="2 3" key="1">
    <citation type="submission" date="2018-09" db="EMBL/GenBank/DDBJ databases">
        <title>Paenibacillus SK2017-BO5.</title>
        <authorList>
            <person name="Piskunova J.V."/>
            <person name="Dubiley S.A."/>
            <person name="Severinov K.V."/>
        </authorList>
    </citation>
    <scope>NUCLEOTIDE SEQUENCE [LARGE SCALE GENOMIC DNA]</scope>
    <source>
        <strain evidence="2 3">BO5</strain>
    </source>
</reference>
<dbReference type="GO" id="GO:0003723">
    <property type="term" value="F:RNA binding"/>
    <property type="evidence" value="ECO:0007669"/>
    <property type="project" value="UniProtKB-KW"/>
</dbReference>
<organism evidence="2 3">
    <name type="scientific">Paenibacillus thiaminolyticus</name>
    <name type="common">Bacillus thiaminolyticus</name>
    <dbReference type="NCBI Taxonomy" id="49283"/>
    <lineage>
        <taxon>Bacteria</taxon>
        <taxon>Bacillati</taxon>
        <taxon>Bacillota</taxon>
        <taxon>Bacilli</taxon>
        <taxon>Bacillales</taxon>
        <taxon>Paenibacillaceae</taxon>
        <taxon>Paenibacillus</taxon>
    </lineage>
</organism>
<keyword evidence="1" id="KW-0694">RNA-binding</keyword>
<dbReference type="RefSeq" id="WP_119791221.1">
    <property type="nucleotide sequence ID" value="NZ_QYZD01000002.1"/>
</dbReference>
<dbReference type="PIRSF" id="PIRSF016897">
    <property type="entry name" value="GlpP"/>
    <property type="match status" value="1"/>
</dbReference>
<dbReference type="GO" id="GO:0006071">
    <property type="term" value="P:glycerol metabolic process"/>
    <property type="evidence" value="ECO:0007669"/>
    <property type="project" value="UniProtKB-UniRule"/>
</dbReference>
<dbReference type="GO" id="GO:0045893">
    <property type="term" value="P:positive regulation of DNA-templated transcription"/>
    <property type="evidence" value="ECO:0007669"/>
    <property type="project" value="TreeGrafter"/>
</dbReference>
<dbReference type="PANTHER" id="PTHR35787">
    <property type="entry name" value="GLYCEROL UPTAKE OPERON ANTITERMINATOR REGULATORY PROTEIN"/>
    <property type="match status" value="1"/>
</dbReference>
<dbReference type="Proteomes" id="UP000266177">
    <property type="component" value="Unassembled WGS sequence"/>
</dbReference>
<sequence length="190" mass="21287">MHFANQSILPAVRQMKEMEKLLVSPFEYIVLLDVHIAQLKPIFQMVRPHNKKLLLHVDLIQGLQNDSYAAEYLCQEFTPYGLLSTKASVIIRAKQKGVVAIQRIFLIDNSSFEKSGALLEKTNPDYIEVLPSPMLPFLKQLKNGRDIPLLAGGFIRTEDDVNRALQAGAVAVTTSSQTLWKQYAAAGAHR</sequence>
<dbReference type="GO" id="GO:0001072">
    <property type="term" value="F:transcription antitermination factor activity, RNA binding"/>
    <property type="evidence" value="ECO:0007669"/>
    <property type="project" value="TreeGrafter"/>
</dbReference>
<dbReference type="Gene3D" id="3.20.20.70">
    <property type="entry name" value="Aldolase class I"/>
    <property type="match status" value="1"/>
</dbReference>
<dbReference type="PANTHER" id="PTHR35787:SF1">
    <property type="entry name" value="GLYCEROL UPTAKE OPERON ANTITERMINATOR REGULATORY PROTEIN"/>
    <property type="match status" value="1"/>
</dbReference>
<comment type="function">
    <text evidence="1">Regulates expression of the glpD operon. In the presence of glycerol 3-phosphate (G3P) causes antitermination of transcription of glpD at the inverted repeat of the leader region to enhance its transcription. Binds and stabilizes glpD leader mRNA.</text>
</comment>
<dbReference type="AlphaFoldDB" id="A0A3A3GPP7"/>
<dbReference type="Pfam" id="PF04309">
    <property type="entry name" value="G3P_antiterm"/>
    <property type="match status" value="1"/>
</dbReference>
<proteinExistence type="predicted"/>
<dbReference type="EMBL" id="QYZD01000002">
    <property type="protein sequence ID" value="RJG26151.1"/>
    <property type="molecule type" value="Genomic_DNA"/>
</dbReference>
<comment type="caution">
    <text evidence="2">The sequence shown here is derived from an EMBL/GenBank/DDBJ whole genome shotgun (WGS) entry which is preliminary data.</text>
</comment>
<evidence type="ECO:0000256" key="1">
    <source>
        <dbReference type="PIRNR" id="PIRNR016897"/>
    </source>
</evidence>
<gene>
    <name evidence="2" type="ORF">DQX05_04485</name>
</gene>
<accession>A0A3A3GPP7</accession>
<name>A0A3A3GPP7_PANTH</name>